<dbReference type="InterPro" id="IPR050206">
    <property type="entry name" value="FtsK/SpoIIIE/SftA"/>
</dbReference>
<evidence type="ECO:0000313" key="7">
    <source>
        <dbReference type="EMBL" id="GAA1710649.1"/>
    </source>
</evidence>
<dbReference type="Pfam" id="PF01580">
    <property type="entry name" value="FtsK_SpoIIIE"/>
    <property type="match status" value="1"/>
</dbReference>
<evidence type="ECO:0000256" key="3">
    <source>
        <dbReference type="PROSITE-ProRule" id="PRU00289"/>
    </source>
</evidence>
<dbReference type="PANTHER" id="PTHR22683">
    <property type="entry name" value="SPORULATION PROTEIN RELATED"/>
    <property type="match status" value="1"/>
</dbReference>
<keyword evidence="5" id="KW-0472">Membrane</keyword>
<dbReference type="InterPro" id="IPR027417">
    <property type="entry name" value="P-loop_NTPase"/>
</dbReference>
<feature type="region of interest" description="Disordered" evidence="4">
    <location>
        <begin position="294"/>
        <end position="322"/>
    </location>
</feature>
<feature type="region of interest" description="Disordered" evidence="4">
    <location>
        <begin position="530"/>
        <end position="562"/>
    </location>
</feature>
<evidence type="ECO:0000256" key="4">
    <source>
        <dbReference type="SAM" id="MobiDB-lite"/>
    </source>
</evidence>
<organism evidence="7 8">
    <name type="scientific">Isoptericola hypogeus</name>
    <dbReference type="NCBI Taxonomy" id="300179"/>
    <lineage>
        <taxon>Bacteria</taxon>
        <taxon>Bacillati</taxon>
        <taxon>Actinomycetota</taxon>
        <taxon>Actinomycetes</taxon>
        <taxon>Micrococcales</taxon>
        <taxon>Promicromonosporaceae</taxon>
        <taxon>Isoptericola</taxon>
    </lineage>
</organism>
<evidence type="ECO:0000256" key="2">
    <source>
        <dbReference type="ARBA" id="ARBA00022840"/>
    </source>
</evidence>
<keyword evidence="8" id="KW-1185">Reference proteome</keyword>
<feature type="domain" description="FtsK" evidence="6">
    <location>
        <begin position="614"/>
        <end position="800"/>
    </location>
</feature>
<proteinExistence type="predicted"/>
<keyword evidence="5" id="KW-1133">Transmembrane helix</keyword>
<dbReference type="InterPro" id="IPR003593">
    <property type="entry name" value="AAA+_ATPase"/>
</dbReference>
<dbReference type="InterPro" id="IPR002543">
    <property type="entry name" value="FtsK_dom"/>
</dbReference>
<dbReference type="Proteomes" id="UP001501138">
    <property type="component" value="Unassembled WGS sequence"/>
</dbReference>
<dbReference type="EMBL" id="BAAAPM010000002">
    <property type="protein sequence ID" value="GAA1710649.1"/>
    <property type="molecule type" value="Genomic_DNA"/>
</dbReference>
<dbReference type="SMART" id="SM00382">
    <property type="entry name" value="AAA"/>
    <property type="match status" value="3"/>
</dbReference>
<keyword evidence="1 3" id="KW-0547">Nucleotide-binding</keyword>
<dbReference type="PROSITE" id="PS50901">
    <property type="entry name" value="FTSK"/>
    <property type="match status" value="1"/>
</dbReference>
<reference evidence="8" key="1">
    <citation type="journal article" date="2019" name="Int. J. Syst. Evol. Microbiol.">
        <title>The Global Catalogue of Microorganisms (GCM) 10K type strain sequencing project: providing services to taxonomists for standard genome sequencing and annotation.</title>
        <authorList>
            <consortium name="The Broad Institute Genomics Platform"/>
            <consortium name="The Broad Institute Genome Sequencing Center for Infectious Disease"/>
            <person name="Wu L."/>
            <person name="Ma J."/>
        </authorList>
    </citation>
    <scope>NUCLEOTIDE SEQUENCE [LARGE SCALE GENOMIC DNA]</scope>
    <source>
        <strain evidence="8">JCM 15589</strain>
    </source>
</reference>
<feature type="transmembrane region" description="Helical" evidence="5">
    <location>
        <begin position="271"/>
        <end position="289"/>
    </location>
</feature>
<dbReference type="CDD" id="cd01127">
    <property type="entry name" value="TrwB_TraG_TraD_VirD4"/>
    <property type="match status" value="1"/>
</dbReference>
<accession>A0ABP4UW29</accession>
<dbReference type="Gene3D" id="3.40.50.300">
    <property type="entry name" value="P-loop containing nucleotide triphosphate hydrolases"/>
    <property type="match status" value="3"/>
</dbReference>
<sequence>MTAARGGHPGVMSVTSGVPALVVPPSGAEGAPSDDGVRVTVHPAEDVLLPAGAPLGALRAGLAALLRRPELRHAPLTADGVPVADADVVGHRPLLPGVTLAVAREVGDPVEDVVRDAVLRRPWLVARADGVDAGVVTGLRPGVPTTLPASPGAASGTGPTIVVRTRSRRPDRVHVRTRSGAARLVRTTAGGRRRVARVGRLPRRWRPGSRLEAAGARYTLHASGEVGRWLAPPAPAERTEPTGHGAGIAAAAVVPVVGSLVLAAALRQPVYALFSLVGVLALVPQLLAARRRRRARAAPGGQDDGGPVAATATNAAPPGSEPGRVLARVVAAHEASDGAWRRAVQHDRTGARAPGRTSGDGDGSPLGALVPDGALAVRGPRDAARAVARAVVVDIAAAGASVTVLGAGRDAWSWCRWLPETGPRAVVVDAADDLGAEHRGAPVPRPGDPLGPDRVDVVVLCLPVDAAPPSWCRTVWEVRDDGLVQRRAPDGTAAAEPLVGVSAGWAEGFARRVAGLAALRRELTSLAAADGTGAGAGGRRARPGVLGAPGADDRVAVDPTDPRLPSEVSLAELLAADLPATGSRGLTHGAARAAVHAWDASEGWAVPLGVDADGRTVRLDLVGDGPHLLVAGTTGSGKSELLQALVLGLASRRSPRDLALALVDFKGGASFGPCSALPHVVGQVTDLDAGLAGRALAGLRAELHRRERLLADRGAADLAALAGHPDAPPRLVVVIDEFRALADDLPEFLPGLLRVAAQGRSLGVHLVLATQRPAGAVSADVRANVSARVALRVVDAADSHDVVDTGAAARIRPGTPGRAVLRLGAADPVALQCAHAGTAPSAGPVVRRAPAWRAAGYPPALPPSDLTDRPDEPGRPSEPQRPGAAERLVAALREEASRRGLAAGPAPWLPPLPERVTAAEAASLVPAGSDPAATTLPLALGDDPARQCRRLVSWSPADGHLAVVGTARSGRTTTLVALARTALGGGWHVHALAPRAGRDAFAPLTRHPGFGTLAGPDDPRRAARLLRLLAAHEPAPGAAPVLVVVDAVEQLRAALAGPDPWDPLAAALAGRGTAFAVAADGATVGGLAPRVGPRLVLLGRDPHADVVLGAPSPLAGSGGPPGRGAWLGGDAALCQVLLPGTGPVPVPATEAGTETGTDRPGPVVVRPLPVVVRAATLPAPARETVVVLGAGGDAAEPVSLDVAGGALVSGPRGSGRSSVLRLVARRLASAGRLAGVVSRDADLRAEAGVAPAAVPAPAAVRRLLDDLAPGVLVVDDLDLLAQTCPVEAELVAGLLGPGGHDVGGRVLVASATTTGALLAHRGALAELRATRTGVVLHPGERGADDVLATPLGETAEPGPPRPGRGALVASGRARPVQVALP</sequence>
<keyword evidence="2 3" id="KW-0067">ATP-binding</keyword>
<evidence type="ECO:0000259" key="6">
    <source>
        <dbReference type="PROSITE" id="PS50901"/>
    </source>
</evidence>
<feature type="transmembrane region" description="Helical" evidence="5">
    <location>
        <begin position="246"/>
        <end position="265"/>
    </location>
</feature>
<dbReference type="PANTHER" id="PTHR22683:SF1">
    <property type="entry name" value="TYPE VII SECRETION SYSTEM PROTEIN ESSC"/>
    <property type="match status" value="1"/>
</dbReference>
<evidence type="ECO:0000256" key="1">
    <source>
        <dbReference type="ARBA" id="ARBA00022741"/>
    </source>
</evidence>
<name>A0ABP4UW29_9MICO</name>
<feature type="region of interest" description="Disordered" evidence="4">
    <location>
        <begin position="338"/>
        <end position="367"/>
    </location>
</feature>
<keyword evidence="5" id="KW-0812">Transmembrane</keyword>
<feature type="compositionally biased region" description="Basic and acidic residues" evidence="4">
    <location>
        <begin position="866"/>
        <end position="875"/>
    </location>
</feature>
<gene>
    <name evidence="7" type="ORF">GCM10009809_03780</name>
</gene>
<feature type="compositionally biased region" description="Basic and acidic residues" evidence="4">
    <location>
        <begin position="338"/>
        <end position="350"/>
    </location>
</feature>
<dbReference type="SUPFAM" id="SSF52540">
    <property type="entry name" value="P-loop containing nucleoside triphosphate hydrolases"/>
    <property type="match status" value="3"/>
</dbReference>
<feature type="region of interest" description="Disordered" evidence="4">
    <location>
        <begin position="856"/>
        <end position="884"/>
    </location>
</feature>
<evidence type="ECO:0000256" key="5">
    <source>
        <dbReference type="SAM" id="Phobius"/>
    </source>
</evidence>
<protein>
    <recommendedName>
        <fullName evidence="6">FtsK domain-containing protein</fullName>
    </recommendedName>
</protein>
<comment type="caution">
    <text evidence="7">The sequence shown here is derived from an EMBL/GenBank/DDBJ whole genome shotgun (WGS) entry which is preliminary data.</text>
</comment>
<evidence type="ECO:0000313" key="8">
    <source>
        <dbReference type="Proteomes" id="UP001501138"/>
    </source>
</evidence>
<feature type="compositionally biased region" description="Low complexity" evidence="4">
    <location>
        <begin position="297"/>
        <end position="318"/>
    </location>
</feature>
<feature type="binding site" evidence="3">
    <location>
        <begin position="632"/>
        <end position="639"/>
    </location>
    <ligand>
        <name>ATP</name>
        <dbReference type="ChEBI" id="CHEBI:30616"/>
    </ligand>
</feature>
<feature type="region of interest" description="Disordered" evidence="4">
    <location>
        <begin position="1340"/>
        <end position="1381"/>
    </location>
</feature>